<sequence>MSVKLSEPMAMISSLPITPSLTWDRGNGLETQPGVEPSGRGDVIPNLPALARTLALQGGEEVRECVKSIDTMPEDLVKNTFKHLYTAFQLLLKL</sequence>
<evidence type="ECO:0000313" key="2">
    <source>
        <dbReference type="EMBL" id="HEM67466.1"/>
    </source>
</evidence>
<comment type="caution">
    <text evidence="2">The sequence shown here is derived from an EMBL/GenBank/DDBJ whole genome shotgun (WGS) entry which is preliminary data.</text>
</comment>
<organism evidence="2">
    <name type="scientific">Ignisphaera aggregans</name>
    <dbReference type="NCBI Taxonomy" id="334771"/>
    <lineage>
        <taxon>Archaea</taxon>
        <taxon>Thermoproteota</taxon>
        <taxon>Thermoprotei</taxon>
        <taxon>Desulfurococcales</taxon>
        <taxon>Desulfurococcaceae</taxon>
        <taxon>Ignisphaera</taxon>
    </lineage>
</organism>
<reference evidence="2" key="1">
    <citation type="journal article" date="2020" name="mSystems">
        <title>Genome- and Community-Level Interaction Insights into Carbon Utilization and Element Cycling Functions of Hydrothermarchaeota in Hydrothermal Sediment.</title>
        <authorList>
            <person name="Zhou Z."/>
            <person name="Liu Y."/>
            <person name="Xu W."/>
            <person name="Pan J."/>
            <person name="Luo Z.H."/>
            <person name="Li M."/>
        </authorList>
    </citation>
    <scope>NUCLEOTIDE SEQUENCE [LARGE SCALE GENOMIC DNA]</scope>
    <source>
        <strain evidence="2">SpSt-125</strain>
    </source>
</reference>
<accession>A0A7J2U445</accession>
<proteinExistence type="predicted"/>
<protein>
    <submittedName>
        <fullName evidence="2">Uncharacterized protein</fullName>
    </submittedName>
</protein>
<dbReference type="AlphaFoldDB" id="A0A7J2U445"/>
<feature type="region of interest" description="Disordered" evidence="1">
    <location>
        <begin position="23"/>
        <end position="42"/>
    </location>
</feature>
<evidence type="ECO:0000256" key="1">
    <source>
        <dbReference type="SAM" id="MobiDB-lite"/>
    </source>
</evidence>
<name>A0A7J2U445_9CREN</name>
<gene>
    <name evidence="2" type="ORF">ENO26_07900</name>
</gene>
<dbReference type="EMBL" id="DSEU01000052">
    <property type="protein sequence ID" value="HEM67466.1"/>
    <property type="molecule type" value="Genomic_DNA"/>
</dbReference>